<dbReference type="InterPro" id="IPR011765">
    <property type="entry name" value="Pept_M16_N"/>
</dbReference>
<comment type="similarity">
    <text evidence="2 3">Belongs to the peptidase M16 family.</text>
</comment>
<evidence type="ECO:0000256" key="4">
    <source>
        <dbReference type="SAM" id="SignalP"/>
    </source>
</evidence>
<evidence type="ECO:0000259" key="5">
    <source>
        <dbReference type="Pfam" id="PF00675"/>
    </source>
</evidence>
<dbReference type="InterPro" id="IPR011249">
    <property type="entry name" value="Metalloenz_LuxS/M16"/>
</dbReference>
<dbReference type="AlphaFoldDB" id="A0A917CNI2"/>
<dbReference type="Proteomes" id="UP000605253">
    <property type="component" value="Unassembled WGS sequence"/>
</dbReference>
<dbReference type="Pfam" id="PF05193">
    <property type="entry name" value="Peptidase_M16_C"/>
    <property type="match status" value="2"/>
</dbReference>
<dbReference type="InterPro" id="IPR050361">
    <property type="entry name" value="MPP/UQCRC_Complex"/>
</dbReference>
<dbReference type="Gene3D" id="3.30.830.10">
    <property type="entry name" value="Metalloenzyme, LuxS/M16 peptidase-like"/>
    <property type="match status" value="4"/>
</dbReference>
<evidence type="ECO:0000256" key="2">
    <source>
        <dbReference type="ARBA" id="ARBA00007261"/>
    </source>
</evidence>
<dbReference type="GO" id="GO:0046872">
    <property type="term" value="F:metal ion binding"/>
    <property type="evidence" value="ECO:0007669"/>
    <property type="project" value="InterPro"/>
</dbReference>
<evidence type="ECO:0000256" key="3">
    <source>
        <dbReference type="RuleBase" id="RU004447"/>
    </source>
</evidence>
<reference evidence="7" key="1">
    <citation type="journal article" date="2014" name="Int. J. Syst. Evol. Microbiol.">
        <title>Complete genome sequence of Corynebacterium casei LMG S-19264T (=DSM 44701T), isolated from a smear-ripened cheese.</title>
        <authorList>
            <consortium name="US DOE Joint Genome Institute (JGI-PGF)"/>
            <person name="Walter F."/>
            <person name="Albersmeier A."/>
            <person name="Kalinowski J."/>
            <person name="Ruckert C."/>
        </authorList>
    </citation>
    <scope>NUCLEOTIDE SEQUENCE</scope>
    <source>
        <strain evidence="7">CGMCC 1.12181</strain>
    </source>
</reference>
<dbReference type="PANTHER" id="PTHR11851">
    <property type="entry name" value="METALLOPROTEASE"/>
    <property type="match status" value="1"/>
</dbReference>
<dbReference type="GO" id="GO:0004222">
    <property type="term" value="F:metalloendopeptidase activity"/>
    <property type="evidence" value="ECO:0007669"/>
    <property type="project" value="InterPro"/>
</dbReference>
<gene>
    <name evidence="7" type="ORF">GCM10011365_14030</name>
</gene>
<organism evidence="7 8">
    <name type="scientific">Marinicella pacifica</name>
    <dbReference type="NCBI Taxonomy" id="1171543"/>
    <lineage>
        <taxon>Bacteria</taxon>
        <taxon>Pseudomonadati</taxon>
        <taxon>Pseudomonadota</taxon>
        <taxon>Gammaproteobacteria</taxon>
        <taxon>Lysobacterales</taxon>
        <taxon>Marinicellaceae</taxon>
        <taxon>Marinicella</taxon>
    </lineage>
</organism>
<feature type="domain" description="Peptidase M16 C-terminal" evidence="6">
    <location>
        <begin position="202"/>
        <end position="378"/>
    </location>
</feature>
<dbReference type="InterPro" id="IPR007863">
    <property type="entry name" value="Peptidase_M16_C"/>
</dbReference>
<dbReference type="InterPro" id="IPR001431">
    <property type="entry name" value="Pept_M16_Zn_BS"/>
</dbReference>
<accession>A0A917CNI2</accession>
<comment type="cofactor">
    <cofactor evidence="1">
        <name>Zn(2+)</name>
        <dbReference type="ChEBI" id="CHEBI:29105"/>
    </cofactor>
</comment>
<name>A0A917CNI2_9GAMM</name>
<evidence type="ECO:0000256" key="1">
    <source>
        <dbReference type="ARBA" id="ARBA00001947"/>
    </source>
</evidence>
<dbReference type="EMBL" id="BMEO01000005">
    <property type="protein sequence ID" value="GGF93956.1"/>
    <property type="molecule type" value="Genomic_DNA"/>
</dbReference>
<feature type="domain" description="Peptidase M16 N-terminal" evidence="5">
    <location>
        <begin position="503"/>
        <end position="638"/>
    </location>
</feature>
<feature type="domain" description="Peptidase M16 N-terminal" evidence="5">
    <location>
        <begin position="52"/>
        <end position="193"/>
    </location>
</feature>
<keyword evidence="8" id="KW-1185">Reference proteome</keyword>
<evidence type="ECO:0000259" key="6">
    <source>
        <dbReference type="Pfam" id="PF05193"/>
    </source>
</evidence>
<dbReference type="RefSeq" id="WP_188365003.1">
    <property type="nucleotide sequence ID" value="NZ_BAABJF010000002.1"/>
</dbReference>
<feature type="signal peptide" evidence="4">
    <location>
        <begin position="1"/>
        <end position="22"/>
    </location>
</feature>
<dbReference type="SUPFAM" id="SSF63411">
    <property type="entry name" value="LuxS/MPP-like metallohydrolase"/>
    <property type="match status" value="4"/>
</dbReference>
<dbReference type="PROSITE" id="PS00143">
    <property type="entry name" value="INSULINASE"/>
    <property type="match status" value="1"/>
</dbReference>
<feature type="domain" description="Peptidase M16 C-terminal" evidence="6">
    <location>
        <begin position="660"/>
        <end position="839"/>
    </location>
</feature>
<reference evidence="7" key="2">
    <citation type="submission" date="2020-09" db="EMBL/GenBank/DDBJ databases">
        <authorList>
            <person name="Sun Q."/>
            <person name="Zhou Y."/>
        </authorList>
    </citation>
    <scope>NUCLEOTIDE SEQUENCE</scope>
    <source>
        <strain evidence="7">CGMCC 1.12181</strain>
    </source>
</reference>
<dbReference type="Pfam" id="PF00675">
    <property type="entry name" value="Peptidase_M16"/>
    <property type="match status" value="2"/>
</dbReference>
<dbReference type="GO" id="GO:0006508">
    <property type="term" value="P:proteolysis"/>
    <property type="evidence" value="ECO:0007669"/>
    <property type="project" value="InterPro"/>
</dbReference>
<dbReference type="PANTHER" id="PTHR11851:SF49">
    <property type="entry name" value="MITOCHONDRIAL-PROCESSING PEPTIDASE SUBUNIT ALPHA"/>
    <property type="match status" value="1"/>
</dbReference>
<proteinExistence type="inferred from homology"/>
<protein>
    <submittedName>
        <fullName evidence="7">Peptidase M16</fullName>
    </submittedName>
</protein>
<evidence type="ECO:0000313" key="8">
    <source>
        <dbReference type="Proteomes" id="UP000605253"/>
    </source>
</evidence>
<sequence length="911" mass="101855">MLHRTLLMMCVALLTVVTSVQAKLPKGIEKVTSVEGITEYQMDNGLQILLFPDPTQETITVNITYHVGSKHENYGETGMAHLLEHLVFKGTPNHPNIPKELTDRGAEPNGTTWTDRTNYFETFNATEDNLKWALDLEADRMVNSFIAKEDLDSEMTVVRNELENGENSPIRVLIERLLSVSYDWHNYGKSTIGARSDLENVDISNLQAFYKKYYQPDNATLIVAGKIDEEKTLELIKKYFGKLKKPKRELTPLYTEENIQDGERVVSVRRPGDVQVVATAYKVPAGSDPMFPAVEVLTYIMADSSSGRLHENLVKKELAASTFGFAFQWAEPGVVNFMAQVAKDKDLSAAEEAMIATIEGVADSPITEEEVNQAKAALIKQFELSFNSSERIALNLSEWVGMGDWRLMFLNRDRLEAVDQAQVQKAAESYLIQSNRSLGRFIPTQDPVRADSIKRYSQEEISAMVRDYEGREAVAMGEDFDPSFDNIDARTEKRQLEQGTPVVLLPKKTRGESVVLRVRLDIGNLEDLRNQGVVGGLTADMLDRGTENYSRQELQTAFDELKASVSVYGGATGATARVTTTKENLPKVIELLKEVFHKPTFADDELQVLKRERIVGLEQQKQQPQTQVFRTLSRHVFPYEPSNPNYQMPIDDEIAAIEAVTVDDLKQFHADNYGAQAGEIVVVGDFDEAPVMAALNDVFGNWQSQNPYDRIENEYVEVEAINQFINTPDKAGAAFGAMMALPMSDEHPDYPAMLMANQMLGGGFISSRLANRLRQQDGLSYGAGSNFRAGSFDPVGTFVAYAICAPENLPKVEQGFKEELQKAINEGFTAEELADAKKAVLENNVLDRAKDARLAGTLQSNIDLERTMQWQKNLEQKIRDLTVEEVNAAFKKHIVPEKISIVKAGDESKIK</sequence>
<comment type="caution">
    <text evidence="7">The sequence shown here is derived from an EMBL/GenBank/DDBJ whole genome shotgun (WGS) entry which is preliminary data.</text>
</comment>
<feature type="chain" id="PRO_5037847655" evidence="4">
    <location>
        <begin position="23"/>
        <end position="911"/>
    </location>
</feature>
<keyword evidence="4" id="KW-0732">Signal</keyword>
<evidence type="ECO:0000313" key="7">
    <source>
        <dbReference type="EMBL" id="GGF93956.1"/>
    </source>
</evidence>